<reference evidence="1 2" key="1">
    <citation type="journal article" date="2014" name="Nat. Genet.">
        <title>Genome and transcriptome of the porcine whipworm Trichuris suis.</title>
        <authorList>
            <person name="Jex A.R."/>
            <person name="Nejsum P."/>
            <person name="Schwarz E.M."/>
            <person name="Hu L."/>
            <person name="Young N.D."/>
            <person name="Hall R.S."/>
            <person name="Korhonen P.K."/>
            <person name="Liao S."/>
            <person name="Thamsborg S."/>
            <person name="Xia J."/>
            <person name="Xu P."/>
            <person name="Wang S."/>
            <person name="Scheerlinck J.P."/>
            <person name="Hofmann A."/>
            <person name="Sternberg P.W."/>
            <person name="Wang J."/>
            <person name="Gasser R.B."/>
        </authorList>
    </citation>
    <scope>NUCLEOTIDE SEQUENCE [LARGE SCALE GENOMIC DNA]</scope>
    <source>
        <strain evidence="1">DCEP-RM93M</strain>
    </source>
</reference>
<dbReference type="AlphaFoldDB" id="A0A085LRY1"/>
<sequence length="73" mass="8083">MPRLDASSAEKLLLHHSVRGLPNSHSRETRLCNDFTTLDDAVRKARLIAVVDGCSTAQEPFICYAHQFAGEQS</sequence>
<accession>A0A085LRY1</accession>
<evidence type="ECO:0000313" key="2">
    <source>
        <dbReference type="Proteomes" id="UP000030764"/>
    </source>
</evidence>
<keyword evidence="2" id="KW-1185">Reference proteome</keyword>
<evidence type="ECO:0000313" key="1">
    <source>
        <dbReference type="EMBL" id="KFD47727.1"/>
    </source>
</evidence>
<dbReference type="Proteomes" id="UP000030764">
    <property type="component" value="Unassembled WGS sequence"/>
</dbReference>
<proteinExistence type="predicted"/>
<protein>
    <submittedName>
        <fullName evidence="1">Uncharacterized protein</fullName>
    </submittedName>
</protein>
<dbReference type="EMBL" id="KL363316">
    <property type="protein sequence ID" value="KFD47727.1"/>
    <property type="molecule type" value="Genomic_DNA"/>
</dbReference>
<organism evidence="1 2">
    <name type="scientific">Trichuris suis</name>
    <name type="common">pig whipworm</name>
    <dbReference type="NCBI Taxonomy" id="68888"/>
    <lineage>
        <taxon>Eukaryota</taxon>
        <taxon>Metazoa</taxon>
        <taxon>Ecdysozoa</taxon>
        <taxon>Nematoda</taxon>
        <taxon>Enoplea</taxon>
        <taxon>Dorylaimia</taxon>
        <taxon>Trichinellida</taxon>
        <taxon>Trichuridae</taxon>
        <taxon>Trichuris</taxon>
    </lineage>
</organism>
<gene>
    <name evidence="1" type="ORF">M513_11405</name>
</gene>
<name>A0A085LRY1_9BILA</name>